<sequence length="47" mass="5046">MVSSSAQHALQHLSSPYPGFCLPSRTMQRADPRILAPPIAAPQCTLV</sequence>
<protein>
    <submittedName>
        <fullName evidence="1">Uncharacterized protein</fullName>
    </submittedName>
</protein>
<keyword evidence="2" id="KW-1185">Reference proteome</keyword>
<name>A0ABQ9Q096_9PEZI</name>
<organism evidence="1 2">
    <name type="scientific">Colletotrichum limetticola</name>
    <dbReference type="NCBI Taxonomy" id="1209924"/>
    <lineage>
        <taxon>Eukaryota</taxon>
        <taxon>Fungi</taxon>
        <taxon>Dikarya</taxon>
        <taxon>Ascomycota</taxon>
        <taxon>Pezizomycotina</taxon>
        <taxon>Sordariomycetes</taxon>
        <taxon>Hypocreomycetidae</taxon>
        <taxon>Glomerellales</taxon>
        <taxon>Glomerellaceae</taxon>
        <taxon>Colletotrichum</taxon>
        <taxon>Colletotrichum acutatum species complex</taxon>
    </lineage>
</organism>
<accession>A0ABQ9Q096</accession>
<dbReference type="Proteomes" id="UP001169217">
    <property type="component" value="Unassembled WGS sequence"/>
</dbReference>
<reference evidence="1" key="1">
    <citation type="submission" date="2023-04" db="EMBL/GenBank/DDBJ databases">
        <title>Colletotrichum limetticola genome sequence.</title>
        <authorList>
            <person name="Baroncelli R."/>
        </authorList>
    </citation>
    <scope>NUCLEOTIDE SEQUENCE</scope>
    <source>
        <strain evidence="1">KLA-Anderson</strain>
    </source>
</reference>
<comment type="caution">
    <text evidence="1">The sequence shown here is derived from an EMBL/GenBank/DDBJ whole genome shotgun (WGS) entry which is preliminary data.</text>
</comment>
<proteinExistence type="predicted"/>
<gene>
    <name evidence="1" type="ORF">CLIM01_05410</name>
</gene>
<evidence type="ECO:0000313" key="2">
    <source>
        <dbReference type="Proteomes" id="UP001169217"/>
    </source>
</evidence>
<evidence type="ECO:0000313" key="1">
    <source>
        <dbReference type="EMBL" id="KAK0377208.1"/>
    </source>
</evidence>
<dbReference type="EMBL" id="JARUPT010000136">
    <property type="protein sequence ID" value="KAK0377208.1"/>
    <property type="molecule type" value="Genomic_DNA"/>
</dbReference>